<feature type="compositionally biased region" description="Gly residues" evidence="1">
    <location>
        <begin position="34"/>
        <end position="46"/>
    </location>
</feature>
<name>A0A9N7TQP0_PLEPL</name>
<dbReference type="EMBL" id="CADEAL010000213">
    <property type="protein sequence ID" value="CAB1416513.1"/>
    <property type="molecule type" value="Genomic_DNA"/>
</dbReference>
<dbReference type="AlphaFoldDB" id="A0A9N7TQP0"/>
<feature type="region of interest" description="Disordered" evidence="1">
    <location>
        <begin position="1"/>
        <end position="86"/>
    </location>
</feature>
<organism evidence="2 3">
    <name type="scientific">Pleuronectes platessa</name>
    <name type="common">European plaice</name>
    <dbReference type="NCBI Taxonomy" id="8262"/>
    <lineage>
        <taxon>Eukaryota</taxon>
        <taxon>Metazoa</taxon>
        <taxon>Chordata</taxon>
        <taxon>Craniata</taxon>
        <taxon>Vertebrata</taxon>
        <taxon>Euteleostomi</taxon>
        <taxon>Actinopterygii</taxon>
        <taxon>Neopterygii</taxon>
        <taxon>Teleostei</taxon>
        <taxon>Neoteleostei</taxon>
        <taxon>Acanthomorphata</taxon>
        <taxon>Carangaria</taxon>
        <taxon>Pleuronectiformes</taxon>
        <taxon>Pleuronectoidei</taxon>
        <taxon>Pleuronectidae</taxon>
        <taxon>Pleuronectes</taxon>
    </lineage>
</organism>
<gene>
    <name evidence="2" type="ORF">PLEPLA_LOCUS4304</name>
</gene>
<evidence type="ECO:0000313" key="3">
    <source>
        <dbReference type="Proteomes" id="UP001153269"/>
    </source>
</evidence>
<evidence type="ECO:0000313" key="2">
    <source>
        <dbReference type="EMBL" id="CAB1416513.1"/>
    </source>
</evidence>
<proteinExistence type="predicted"/>
<accession>A0A9N7TQP0</accession>
<evidence type="ECO:0000256" key="1">
    <source>
        <dbReference type="SAM" id="MobiDB-lite"/>
    </source>
</evidence>
<dbReference type="Proteomes" id="UP001153269">
    <property type="component" value="Unassembled WGS sequence"/>
</dbReference>
<protein>
    <submittedName>
        <fullName evidence="2">Uncharacterized protein</fullName>
    </submittedName>
</protein>
<sequence>MDGHEQPASLGGKRESRRYAAGRCPSALRKAGTGWRGPGTTVGGSDSGRVSVPSDHLSYSARWGNPPFARGGTSGGSRNTVPPPHPQTVTFKCMKFGTTRTPPRVGCPAKFGNPRRQALAKEVTENLMVIPAEF</sequence>
<reference evidence="2" key="1">
    <citation type="submission" date="2020-03" db="EMBL/GenBank/DDBJ databases">
        <authorList>
            <person name="Weist P."/>
        </authorList>
    </citation>
    <scope>NUCLEOTIDE SEQUENCE</scope>
</reference>
<comment type="caution">
    <text evidence="2">The sequence shown here is derived from an EMBL/GenBank/DDBJ whole genome shotgun (WGS) entry which is preliminary data.</text>
</comment>
<keyword evidence="3" id="KW-1185">Reference proteome</keyword>